<feature type="region of interest" description="Disordered" evidence="1">
    <location>
        <begin position="1"/>
        <end position="107"/>
    </location>
</feature>
<keyword evidence="3" id="KW-1185">Reference proteome</keyword>
<name>A0AAD9MTJ1_9ANNE</name>
<feature type="compositionally biased region" description="Polar residues" evidence="1">
    <location>
        <begin position="59"/>
        <end position="101"/>
    </location>
</feature>
<gene>
    <name evidence="2" type="ORF">LSH36_721g01064</name>
</gene>
<dbReference type="AlphaFoldDB" id="A0AAD9MTJ1"/>
<comment type="caution">
    <text evidence="2">The sequence shown here is derived from an EMBL/GenBank/DDBJ whole genome shotgun (WGS) entry which is preliminary data.</text>
</comment>
<feature type="non-terminal residue" evidence="2">
    <location>
        <position position="1"/>
    </location>
</feature>
<sequence length="107" mass="11643">MNNLRKKYENYQAYPPRQSAELIGSRDVSQCQHPTSQMCTQYHQPQSQVSGATKPAIQLSDTPRSSSVQLPSSMQFTANASPSVIKGSSSPHRTTSQSNIAYSPGPS</sequence>
<accession>A0AAD9MTJ1</accession>
<evidence type="ECO:0000256" key="1">
    <source>
        <dbReference type="SAM" id="MobiDB-lite"/>
    </source>
</evidence>
<reference evidence="2" key="1">
    <citation type="journal article" date="2023" name="Mol. Biol. Evol.">
        <title>Third-Generation Sequencing Reveals the Adaptive Role of the Epigenome in Three Deep-Sea Polychaetes.</title>
        <authorList>
            <person name="Perez M."/>
            <person name="Aroh O."/>
            <person name="Sun Y."/>
            <person name="Lan Y."/>
            <person name="Juniper S.K."/>
            <person name="Young C.R."/>
            <person name="Angers B."/>
            <person name="Qian P.Y."/>
        </authorList>
    </citation>
    <scope>NUCLEOTIDE SEQUENCE</scope>
    <source>
        <strain evidence="2">P08H-3</strain>
    </source>
</reference>
<organism evidence="2 3">
    <name type="scientific">Paralvinella palmiformis</name>
    <dbReference type="NCBI Taxonomy" id="53620"/>
    <lineage>
        <taxon>Eukaryota</taxon>
        <taxon>Metazoa</taxon>
        <taxon>Spiralia</taxon>
        <taxon>Lophotrochozoa</taxon>
        <taxon>Annelida</taxon>
        <taxon>Polychaeta</taxon>
        <taxon>Sedentaria</taxon>
        <taxon>Canalipalpata</taxon>
        <taxon>Terebellida</taxon>
        <taxon>Terebelliformia</taxon>
        <taxon>Alvinellidae</taxon>
        <taxon>Paralvinella</taxon>
    </lineage>
</organism>
<dbReference type="EMBL" id="JAODUP010000721">
    <property type="protein sequence ID" value="KAK2144895.1"/>
    <property type="molecule type" value="Genomic_DNA"/>
</dbReference>
<evidence type="ECO:0000313" key="2">
    <source>
        <dbReference type="EMBL" id="KAK2144895.1"/>
    </source>
</evidence>
<evidence type="ECO:0000313" key="3">
    <source>
        <dbReference type="Proteomes" id="UP001208570"/>
    </source>
</evidence>
<feature type="compositionally biased region" description="Polar residues" evidence="1">
    <location>
        <begin position="27"/>
        <end position="51"/>
    </location>
</feature>
<dbReference type="Proteomes" id="UP001208570">
    <property type="component" value="Unassembled WGS sequence"/>
</dbReference>
<protein>
    <submittedName>
        <fullName evidence="2">Uncharacterized protein</fullName>
    </submittedName>
</protein>
<proteinExistence type="predicted"/>